<evidence type="ECO:0000313" key="6">
    <source>
        <dbReference type="EMBL" id="WOB10675.1"/>
    </source>
</evidence>
<sequence length="372" mass="39182">MTLWSRRIGAWAICAVLVGCAGSGRPDPTPLQALEAKVSGKRVWREDIGKVTFPLAVSVNGGVFTVADDSGLVLALQADTGKEVWRAEVGAKLSAGVGSDGRFTSVVTRDNQLVTLQAGKVSWRKPLPSRVVTAPLVAGERVFVVAVDRSVHAFDALDGRKLWTYQRPSDALNLASASVLMPFRDTLVVGQGAKLVGLDPLVGTPRWEATLASPRGTNEVERLADVVGPAARVRDVFCARAYQAAVACVNAERGSTVWTRNAGGIVGVGADDQMVVGVDASDRVNAWKTSDGTPAWTIEGLLYRSLSAPVVLGKAVVVGDVKGMVHWFARDTGEAVLRLPTDGSAIRSTPAASGLTLLVVTTDGGLYAFRPE</sequence>
<dbReference type="EMBL" id="CP136336">
    <property type="protein sequence ID" value="WOB10675.1"/>
    <property type="molecule type" value="Genomic_DNA"/>
</dbReference>
<dbReference type="InterPro" id="IPR011047">
    <property type="entry name" value="Quinoprotein_ADH-like_sf"/>
</dbReference>
<comment type="subcellular location">
    <subcellularLocation>
        <location evidence="4">Cell outer membrane</location>
        <topology evidence="4">Lipid-anchor</topology>
    </subcellularLocation>
</comment>
<accession>A0ABZ0D0A4</accession>
<keyword evidence="4" id="KW-0564">Palmitate</keyword>
<comment type="subunit">
    <text evidence="4">Part of the Bam complex.</text>
</comment>
<evidence type="ECO:0000256" key="4">
    <source>
        <dbReference type="HAMAP-Rule" id="MF_00923"/>
    </source>
</evidence>
<dbReference type="NCBIfam" id="TIGR03300">
    <property type="entry name" value="assembly_YfgL"/>
    <property type="match status" value="1"/>
</dbReference>
<dbReference type="InterPro" id="IPR015943">
    <property type="entry name" value="WD40/YVTN_repeat-like_dom_sf"/>
</dbReference>
<evidence type="ECO:0000259" key="5">
    <source>
        <dbReference type="Pfam" id="PF13360"/>
    </source>
</evidence>
<proteinExistence type="inferred from homology"/>
<dbReference type="PANTHER" id="PTHR34512">
    <property type="entry name" value="CELL SURFACE PROTEIN"/>
    <property type="match status" value="1"/>
</dbReference>
<comment type="similarity">
    <text evidence="4">Belongs to the BamB family.</text>
</comment>
<dbReference type="SUPFAM" id="SSF50998">
    <property type="entry name" value="Quinoprotein alcohol dehydrogenase-like"/>
    <property type="match status" value="1"/>
</dbReference>
<evidence type="ECO:0000256" key="1">
    <source>
        <dbReference type="ARBA" id="ARBA00022729"/>
    </source>
</evidence>
<keyword evidence="4" id="KW-0449">Lipoprotein</keyword>
<dbReference type="PROSITE" id="PS51257">
    <property type="entry name" value="PROKAR_LIPOPROTEIN"/>
    <property type="match status" value="1"/>
</dbReference>
<dbReference type="InterPro" id="IPR018391">
    <property type="entry name" value="PQQ_b-propeller_rpt"/>
</dbReference>
<name>A0ABZ0D0A4_9BURK</name>
<dbReference type="PANTHER" id="PTHR34512:SF30">
    <property type="entry name" value="OUTER MEMBRANE PROTEIN ASSEMBLY FACTOR BAMB"/>
    <property type="match status" value="1"/>
</dbReference>
<evidence type="ECO:0000256" key="2">
    <source>
        <dbReference type="ARBA" id="ARBA00023136"/>
    </source>
</evidence>
<dbReference type="InterPro" id="IPR017687">
    <property type="entry name" value="BamB"/>
</dbReference>
<comment type="function">
    <text evidence="4">Part of the outer membrane protein assembly complex, which is involved in assembly and insertion of beta-barrel proteins into the outer membrane.</text>
</comment>
<keyword evidence="7" id="KW-1185">Reference proteome</keyword>
<organism evidence="6 7">
    <name type="scientific">Piscinibacter gummiphilus</name>
    <dbReference type="NCBI Taxonomy" id="946333"/>
    <lineage>
        <taxon>Bacteria</taxon>
        <taxon>Pseudomonadati</taxon>
        <taxon>Pseudomonadota</taxon>
        <taxon>Betaproteobacteria</taxon>
        <taxon>Burkholderiales</taxon>
        <taxon>Sphaerotilaceae</taxon>
        <taxon>Piscinibacter</taxon>
    </lineage>
</organism>
<reference evidence="6 7" key="1">
    <citation type="submission" date="2023-10" db="EMBL/GenBank/DDBJ databases">
        <title>Bacteria for the degradation of biodegradable plastic PBAT(Polybutylene adipate terephthalate).</title>
        <authorList>
            <person name="Weon H.-Y."/>
            <person name="Yeon J."/>
        </authorList>
    </citation>
    <scope>NUCLEOTIDE SEQUENCE [LARGE SCALE GENOMIC DNA]</scope>
    <source>
        <strain evidence="6 7">SBD 7-3</strain>
    </source>
</reference>
<feature type="domain" description="Pyrrolo-quinoline quinone repeat" evidence="5">
    <location>
        <begin position="70"/>
        <end position="297"/>
    </location>
</feature>
<keyword evidence="2 4" id="KW-0472">Membrane</keyword>
<keyword evidence="3 4" id="KW-0998">Cell outer membrane</keyword>
<dbReference type="RefSeq" id="WP_316703572.1">
    <property type="nucleotide sequence ID" value="NZ_CP136336.1"/>
</dbReference>
<dbReference type="HAMAP" id="MF_00923">
    <property type="entry name" value="OM_assembly_BamB"/>
    <property type="match status" value="1"/>
</dbReference>
<evidence type="ECO:0000313" key="7">
    <source>
        <dbReference type="Proteomes" id="UP001303946"/>
    </source>
</evidence>
<keyword evidence="1 4" id="KW-0732">Signal</keyword>
<dbReference type="Pfam" id="PF13360">
    <property type="entry name" value="PQQ_2"/>
    <property type="match status" value="1"/>
</dbReference>
<gene>
    <name evidence="4 6" type="primary">bamB</name>
    <name evidence="6" type="ORF">RXV79_11595</name>
</gene>
<dbReference type="InterPro" id="IPR002372">
    <property type="entry name" value="PQQ_rpt_dom"/>
</dbReference>
<evidence type="ECO:0000256" key="3">
    <source>
        <dbReference type="ARBA" id="ARBA00023237"/>
    </source>
</evidence>
<dbReference type="SMART" id="SM00564">
    <property type="entry name" value="PQQ"/>
    <property type="match status" value="3"/>
</dbReference>
<protein>
    <recommendedName>
        <fullName evidence="4">Outer membrane protein assembly factor BamB</fullName>
    </recommendedName>
</protein>
<dbReference type="Proteomes" id="UP001303946">
    <property type="component" value="Chromosome"/>
</dbReference>
<dbReference type="Gene3D" id="2.130.10.10">
    <property type="entry name" value="YVTN repeat-like/Quinoprotein amine dehydrogenase"/>
    <property type="match status" value="1"/>
</dbReference>